<accession>A0A1H9CY38</accession>
<dbReference type="InterPro" id="IPR038666">
    <property type="entry name" value="SSP1_head-tail_sf"/>
</dbReference>
<dbReference type="EMBL" id="FOGC01000001">
    <property type="protein sequence ID" value="SEQ05503.1"/>
    <property type="molecule type" value="Genomic_DNA"/>
</dbReference>
<name>A0A1H9CY38_9GAMM</name>
<protein>
    <submittedName>
        <fullName evidence="1">Phage head-tail adaptor, putative, SPP1 family</fullName>
    </submittedName>
</protein>
<dbReference type="Pfam" id="PF05521">
    <property type="entry name" value="Phage_HCP"/>
    <property type="match status" value="1"/>
</dbReference>
<dbReference type="NCBIfam" id="TIGR01563">
    <property type="entry name" value="gp16_SPP1"/>
    <property type="match status" value="1"/>
</dbReference>
<reference evidence="2" key="1">
    <citation type="submission" date="2016-10" db="EMBL/GenBank/DDBJ databases">
        <authorList>
            <person name="Varghese N."/>
            <person name="Submissions S."/>
        </authorList>
    </citation>
    <scope>NUCLEOTIDE SEQUENCE [LARGE SCALE GENOMIC DNA]</scope>
    <source>
        <strain evidence="2">8N4</strain>
    </source>
</reference>
<evidence type="ECO:0000313" key="2">
    <source>
        <dbReference type="Proteomes" id="UP000242515"/>
    </source>
</evidence>
<sequence>MIPGRMNRRITIQRFTETQNPMTGSISKQWTDLSTVWADISFISGRELIAAQTEQSEVTVRFWIRYQKGLTTEDRILYQEPGVSALVYDITSIIPDGKRTRLEILSKGGVNDG</sequence>
<gene>
    <name evidence="1" type="ORF">SAMN05216522_10136</name>
</gene>
<dbReference type="OrthoDB" id="8640229at2"/>
<dbReference type="Proteomes" id="UP000242515">
    <property type="component" value="Unassembled WGS sequence"/>
</dbReference>
<dbReference type="InterPro" id="IPR008767">
    <property type="entry name" value="Phage_SPP1_head-tail_adaptor"/>
</dbReference>
<dbReference type="AlphaFoldDB" id="A0A1H9CY38"/>
<keyword evidence="2" id="KW-1185">Reference proteome</keyword>
<organism evidence="1 2">
    <name type="scientific">Rosenbergiella nectarea</name>
    <dbReference type="NCBI Taxonomy" id="988801"/>
    <lineage>
        <taxon>Bacteria</taxon>
        <taxon>Pseudomonadati</taxon>
        <taxon>Pseudomonadota</taxon>
        <taxon>Gammaproteobacteria</taxon>
        <taxon>Enterobacterales</taxon>
        <taxon>Erwiniaceae</taxon>
        <taxon>Rosenbergiella</taxon>
    </lineage>
</organism>
<dbReference type="STRING" id="988801.SAMN05216522_10136"/>
<dbReference type="Gene3D" id="2.40.10.270">
    <property type="entry name" value="Bacteriophage SPP1 head-tail adaptor protein"/>
    <property type="match status" value="1"/>
</dbReference>
<proteinExistence type="predicted"/>
<evidence type="ECO:0000313" key="1">
    <source>
        <dbReference type="EMBL" id="SEQ05503.1"/>
    </source>
</evidence>